<dbReference type="Pfam" id="PF12395">
    <property type="entry name" value="DUF3658"/>
    <property type="match status" value="1"/>
</dbReference>
<keyword evidence="4" id="KW-1185">Reference proteome</keyword>
<dbReference type="AlphaFoldDB" id="A0AAW5DVJ6"/>
<feature type="domain" description="DUF1835" evidence="1">
    <location>
        <begin position="81"/>
        <end position="196"/>
    </location>
</feature>
<proteinExistence type="predicted"/>
<dbReference type="EMBL" id="JAKTTI010000003">
    <property type="protein sequence ID" value="MCH1624368.1"/>
    <property type="molecule type" value="Genomic_DNA"/>
</dbReference>
<evidence type="ECO:0000313" key="3">
    <source>
        <dbReference type="EMBL" id="MCH1624368.1"/>
    </source>
</evidence>
<comment type="caution">
    <text evidence="3">The sequence shown here is derived from an EMBL/GenBank/DDBJ whole genome shotgun (WGS) entry which is preliminary data.</text>
</comment>
<name>A0AAW5DVJ6_9BACI</name>
<reference evidence="3" key="1">
    <citation type="submission" date="2022-02" db="EMBL/GenBank/DDBJ databases">
        <title>Fredinandcohnia quinoae sp. nov. isolated from Chenopodium quinoa seeds.</title>
        <authorList>
            <person name="Saati-Santamaria Z."/>
            <person name="Flores-Felix J.D."/>
            <person name="Igual J.M."/>
            <person name="Velazquez E."/>
            <person name="Garcia-Fraile P."/>
            <person name="Martinez-Molina E."/>
        </authorList>
    </citation>
    <scope>NUCLEOTIDE SEQUENCE</scope>
    <source>
        <strain evidence="3">SECRCQ15</strain>
    </source>
</reference>
<sequence>MNTADYVTVSNVRENGLWETFELNHSEEFASFNHEEGKPLEGRGYFIEQDDVNIMVEEINKHIQKYRQHIHSEQVEEAWSVNIVSTESAAGTLKVGLERPRTVIGFPDFLSIGPLWKLEEKIGQTYREEWLNDNINFEYDDYEYRNKFENTLREIEDIPNHVPIYIWYGNNAAEQTGLRFFLYLMRNKSNKINLINSTELEDQNAIHTGQISPENIRKLFEKNNEKQPLTQDERIQFQREWETLSQTKEVLRIWSDNKMKAVPDYHYDPVIINTLEKLHNQQIKKDFIKTATVIGEMMDKIDDYFYLEYRIRHLIYSGVLELKGIPKSIRHYSVKIR</sequence>
<dbReference type="InterPro" id="IPR014973">
    <property type="entry name" value="DUF1835"/>
</dbReference>
<evidence type="ECO:0000313" key="4">
    <source>
        <dbReference type="Proteomes" id="UP001431131"/>
    </source>
</evidence>
<dbReference type="Pfam" id="PF08874">
    <property type="entry name" value="DUF1835"/>
    <property type="match status" value="1"/>
</dbReference>
<organism evidence="3 4">
    <name type="scientific">Fredinandcohnia quinoae</name>
    <dbReference type="NCBI Taxonomy" id="2918902"/>
    <lineage>
        <taxon>Bacteria</taxon>
        <taxon>Bacillati</taxon>
        <taxon>Bacillota</taxon>
        <taxon>Bacilli</taxon>
        <taxon>Bacillales</taxon>
        <taxon>Bacillaceae</taxon>
        <taxon>Fredinandcohnia</taxon>
    </lineage>
</organism>
<protein>
    <submittedName>
        <fullName evidence="3">DUF1835 domain-containing protein</fullName>
    </submittedName>
</protein>
<dbReference type="Proteomes" id="UP001431131">
    <property type="component" value="Unassembled WGS sequence"/>
</dbReference>
<dbReference type="InterPro" id="IPR022123">
    <property type="entry name" value="DUF3658"/>
</dbReference>
<feature type="domain" description="DUF3658" evidence="2">
    <location>
        <begin position="225"/>
        <end position="332"/>
    </location>
</feature>
<dbReference type="RefSeq" id="WP_240252727.1">
    <property type="nucleotide sequence ID" value="NZ_JAKTTI010000003.1"/>
</dbReference>
<gene>
    <name evidence="3" type="ORF">MJG50_03430</name>
</gene>
<evidence type="ECO:0000259" key="2">
    <source>
        <dbReference type="Pfam" id="PF12395"/>
    </source>
</evidence>
<accession>A0AAW5DVJ6</accession>
<evidence type="ECO:0000259" key="1">
    <source>
        <dbReference type="Pfam" id="PF08874"/>
    </source>
</evidence>